<feature type="domain" description="N-acetyltransferase" evidence="1">
    <location>
        <begin position="19"/>
        <end position="179"/>
    </location>
</feature>
<gene>
    <name evidence="2" type="ORF">BCONGLO52_24950</name>
</gene>
<dbReference type="InterPro" id="IPR000182">
    <property type="entry name" value="GNAT_dom"/>
</dbReference>
<dbReference type="PANTHER" id="PTHR43792:SF1">
    <property type="entry name" value="N-ACETYLTRANSFERASE DOMAIN-CONTAINING PROTEIN"/>
    <property type="match status" value="1"/>
</dbReference>
<dbReference type="SUPFAM" id="SSF55729">
    <property type="entry name" value="Acyl-CoA N-acyltransferases (Nat)"/>
    <property type="match status" value="2"/>
</dbReference>
<dbReference type="EMBL" id="BSDQ01000001">
    <property type="protein sequence ID" value="GLI31654.1"/>
    <property type="molecule type" value="Genomic_DNA"/>
</dbReference>
<accession>A0ABQ5RIE3</accession>
<organism evidence="2 3">
    <name type="scientific">Brachybacterium conglomeratum</name>
    <dbReference type="NCBI Taxonomy" id="47846"/>
    <lineage>
        <taxon>Bacteria</taxon>
        <taxon>Bacillati</taxon>
        <taxon>Actinomycetota</taxon>
        <taxon>Actinomycetes</taxon>
        <taxon>Micrococcales</taxon>
        <taxon>Dermabacteraceae</taxon>
        <taxon>Brachybacterium</taxon>
    </lineage>
</organism>
<evidence type="ECO:0000259" key="1">
    <source>
        <dbReference type="PROSITE" id="PS51186"/>
    </source>
</evidence>
<protein>
    <recommendedName>
        <fullName evidence="1">N-acetyltransferase domain-containing protein</fullName>
    </recommendedName>
</protein>
<evidence type="ECO:0000313" key="2">
    <source>
        <dbReference type="EMBL" id="GLI31654.1"/>
    </source>
</evidence>
<keyword evidence="3" id="KW-1185">Reference proteome</keyword>
<dbReference type="Pfam" id="PF13302">
    <property type="entry name" value="Acetyltransf_3"/>
    <property type="match status" value="2"/>
</dbReference>
<dbReference type="PANTHER" id="PTHR43792">
    <property type="entry name" value="GNAT FAMILY, PUTATIVE (AFU_ORTHOLOGUE AFUA_3G00765)-RELATED-RELATED"/>
    <property type="match status" value="1"/>
</dbReference>
<evidence type="ECO:0000313" key="3">
    <source>
        <dbReference type="Proteomes" id="UP001144451"/>
    </source>
</evidence>
<dbReference type="InterPro" id="IPR051531">
    <property type="entry name" value="N-acetyltransferase"/>
</dbReference>
<dbReference type="CDD" id="cd04301">
    <property type="entry name" value="NAT_SF"/>
    <property type="match status" value="1"/>
</dbReference>
<feature type="domain" description="N-acetyltransferase" evidence="1">
    <location>
        <begin position="194"/>
        <end position="353"/>
    </location>
</feature>
<dbReference type="Gene3D" id="3.40.630.30">
    <property type="match status" value="2"/>
</dbReference>
<name>A0ABQ5RIE3_9MICO</name>
<dbReference type="PROSITE" id="PS51186">
    <property type="entry name" value="GNAT"/>
    <property type="match status" value="2"/>
</dbReference>
<sequence length="361" mass="39260">MRVEGMLDPDLLPLASDRARLRPMRAEDAADYAEGTADAAVRARAHLPETQYTPASVRAMIAESVEPGLARGDLAVLTIADPATDAFAGSLVLFDVTAAEAEVGFWMHPDHRGRGLARAAVELAAELAAGSGLRRLRARTVPDNTASQALLTGAGFAVEGRGAGTAPSGEEVELLTLVRELPHPMDLPVDTDRLRLRLHREQDREALLAIYSRPDVARHLLEEPWTPEDSRRRIEERLARTGLHTGEGALALVIEHEGRVLGDVALWLTDRAHLVAEIGWVLDPAAGGQGLATEAVRAVLDLALRESGLHRVAARMDARNTASARLAERVGMRREAHLREDWWSKGEWTSTLEFGMLASDR</sequence>
<dbReference type="InterPro" id="IPR016181">
    <property type="entry name" value="Acyl_CoA_acyltransferase"/>
</dbReference>
<proteinExistence type="predicted"/>
<comment type="caution">
    <text evidence="2">The sequence shown here is derived from an EMBL/GenBank/DDBJ whole genome shotgun (WGS) entry which is preliminary data.</text>
</comment>
<reference evidence="2" key="1">
    <citation type="submission" date="2022-12" db="EMBL/GenBank/DDBJ databases">
        <title>Reference genome sequencing for broad-spectrum identification of bacterial and archaeal isolates by mass spectrometry.</title>
        <authorList>
            <person name="Sekiguchi Y."/>
            <person name="Tourlousse D.M."/>
        </authorList>
    </citation>
    <scope>NUCLEOTIDE SEQUENCE</scope>
    <source>
        <strain evidence="2">5-2</strain>
    </source>
</reference>
<dbReference type="Proteomes" id="UP001144451">
    <property type="component" value="Unassembled WGS sequence"/>
</dbReference>